<dbReference type="PROSITE" id="PS50294">
    <property type="entry name" value="WD_REPEATS_REGION"/>
    <property type="match status" value="2"/>
</dbReference>
<protein>
    <submittedName>
        <fullName evidence="7">Jouberin isoform X2</fullName>
    </submittedName>
</protein>
<feature type="compositionally biased region" description="Polar residues" evidence="4">
    <location>
        <begin position="139"/>
        <end position="150"/>
    </location>
</feature>
<dbReference type="InterPro" id="IPR036028">
    <property type="entry name" value="SH3-like_dom_sf"/>
</dbReference>
<accession>A0ABM4DEQ0</accession>
<dbReference type="InterPro" id="IPR036322">
    <property type="entry name" value="WD40_repeat_dom_sf"/>
</dbReference>
<gene>
    <name evidence="7" type="primary">LOC100211019</name>
</gene>
<dbReference type="GeneID" id="100211019"/>
<dbReference type="RefSeq" id="XP_065672891.1">
    <property type="nucleotide sequence ID" value="XM_065816819.1"/>
</dbReference>
<evidence type="ECO:0000313" key="7">
    <source>
        <dbReference type="RefSeq" id="XP_065672891.1"/>
    </source>
</evidence>
<keyword evidence="1 2" id="KW-0728">SH3 domain</keyword>
<dbReference type="SMART" id="SM00320">
    <property type="entry name" value="WD40"/>
    <property type="match status" value="6"/>
</dbReference>
<dbReference type="Proteomes" id="UP001652625">
    <property type="component" value="Chromosome 13"/>
</dbReference>
<dbReference type="SUPFAM" id="SSF50044">
    <property type="entry name" value="SH3-domain"/>
    <property type="match status" value="1"/>
</dbReference>
<dbReference type="Gene3D" id="2.30.30.40">
    <property type="entry name" value="SH3 Domains"/>
    <property type="match status" value="1"/>
</dbReference>
<dbReference type="SMART" id="SM00326">
    <property type="entry name" value="SH3"/>
    <property type="match status" value="1"/>
</dbReference>
<feature type="region of interest" description="Disordered" evidence="4">
    <location>
        <begin position="85"/>
        <end position="167"/>
    </location>
</feature>
<sequence>MEVQLANKERDELKAARKRTQARFEALVKVGSEVDGNDGSSDVYIRKPQRKKVRSKTADINFSKVKKSTELSRLKSQSQEHLIKAIQKDSSEPEVHYEKLAGDKRLKKEKRKKPRKTGEDESNNGKDKNRKISNEKSNADGSVPNKTNESNVEKRKNSTKVRKKKNANTTERIINALNKKKQDDGLLFCIIIHKTDELRPDFRIRHPVIRIHIVNMNSGHYIKKTDPMRKVLTLYENENVDYILPVLTQPYDIAKNRCLTPQWNETVLYNEIFSYFLQREPNDPPVILFFELLDFALMTTKLKDLSKTDHGWHRLAWAFLKIVSPSGITNTGRKLRLQFYQPISKTKVASKDDNKSVDVYDWWKFGVLTKYPSTLYITIKGVQPPKQLNPTTRSMFPLQREQASITFEELNSTLDSRTGVNDHTTKEFSWTKLPGQINKIPNHLFLKLHSSKKGCSVVKFSRNGKYLACGCAAMDGFSLLIYEFPDGILVASFENHFGIVYDLCWSENDAELLSSSADCTVRCWDTKRYLTSSIKLLPHPSFVYCAQYHPKLQRIIVTGSFDKVIRLWDKMSESPHATLLREFDIHKSHVNALVFSINGDIFFSADGDGMIIEWNCCSESKKKNDPALIVSQWKLRKAIELNELKKTVIDTIHLHPNQQKLLIQSRDSLLRMLDLRSYGIQKIYSSGYNFKEHIQATMSSCGSYIFCGTENGVANVWSTETGQLLHTYNDLGYLKTVSACHFHPHDNYIVFCSYGESQPILIYSYDPKVQFEIQQLPKPFHNVELIETQKRAKDISDQSIKIQETLNSSFGMNKSRIEKAFETLNMVTNKPNEDRKTVTFKTDELSPRDTIQNPTLSTWGSDFSYSPEGLQSTKITASTPQIFSSVKRNLKLFLLQQNRSSLIQATGSLLKKAKTVVSLYEYEPTRADELAFQPNEIITVLSEESSNWWIGQLSDGRKGYFPANYVMDTSHFHTNEDDKDDNLKDYVAAVNRKGDLKIISSIKSSNQMNLNKLQKKHQLSNKDSIA</sequence>
<evidence type="ECO:0000256" key="3">
    <source>
        <dbReference type="PROSITE-ProRule" id="PRU00221"/>
    </source>
</evidence>
<dbReference type="PROSITE" id="PS50002">
    <property type="entry name" value="SH3"/>
    <property type="match status" value="1"/>
</dbReference>
<evidence type="ECO:0000259" key="5">
    <source>
        <dbReference type="PROSITE" id="PS50002"/>
    </source>
</evidence>
<dbReference type="Pfam" id="PF00400">
    <property type="entry name" value="WD40"/>
    <property type="match status" value="3"/>
</dbReference>
<dbReference type="PANTHER" id="PTHR44499">
    <property type="entry name" value="JOUBERIN"/>
    <property type="match status" value="1"/>
</dbReference>
<feature type="repeat" description="WD" evidence="3">
    <location>
        <begin position="536"/>
        <end position="569"/>
    </location>
</feature>
<feature type="repeat" description="WD" evidence="3">
    <location>
        <begin position="583"/>
        <end position="615"/>
    </location>
</feature>
<feature type="domain" description="SH3" evidence="5">
    <location>
        <begin position="911"/>
        <end position="971"/>
    </location>
</feature>
<dbReference type="InterPro" id="IPR001680">
    <property type="entry name" value="WD40_rpt"/>
</dbReference>
<dbReference type="Pfam" id="PF14604">
    <property type="entry name" value="SH3_9"/>
    <property type="match status" value="1"/>
</dbReference>
<keyword evidence="6" id="KW-1185">Reference proteome</keyword>
<dbReference type="PANTHER" id="PTHR44499:SF1">
    <property type="entry name" value="JOUBERIN"/>
    <property type="match status" value="1"/>
</dbReference>
<keyword evidence="3" id="KW-0853">WD repeat</keyword>
<dbReference type="CDD" id="cd00174">
    <property type="entry name" value="SH3"/>
    <property type="match status" value="1"/>
</dbReference>
<organism evidence="6 7">
    <name type="scientific">Hydra vulgaris</name>
    <name type="common">Hydra</name>
    <name type="synonym">Hydra attenuata</name>
    <dbReference type="NCBI Taxonomy" id="6087"/>
    <lineage>
        <taxon>Eukaryota</taxon>
        <taxon>Metazoa</taxon>
        <taxon>Cnidaria</taxon>
        <taxon>Hydrozoa</taxon>
        <taxon>Hydroidolina</taxon>
        <taxon>Anthoathecata</taxon>
        <taxon>Aplanulata</taxon>
        <taxon>Hydridae</taxon>
        <taxon>Hydra</taxon>
    </lineage>
</organism>
<dbReference type="SUPFAM" id="SSF50978">
    <property type="entry name" value="WD40 repeat-like"/>
    <property type="match status" value="1"/>
</dbReference>
<dbReference type="Gene3D" id="2.130.10.10">
    <property type="entry name" value="YVTN repeat-like/Quinoprotein amine dehydrogenase"/>
    <property type="match status" value="1"/>
</dbReference>
<evidence type="ECO:0000256" key="1">
    <source>
        <dbReference type="ARBA" id="ARBA00022443"/>
    </source>
</evidence>
<evidence type="ECO:0000256" key="4">
    <source>
        <dbReference type="SAM" id="MobiDB-lite"/>
    </source>
</evidence>
<dbReference type="InterPro" id="IPR052803">
    <property type="entry name" value="Cilium-Associated_Jouberin"/>
</dbReference>
<dbReference type="InterPro" id="IPR001452">
    <property type="entry name" value="SH3_domain"/>
</dbReference>
<name>A0ABM4DEQ0_HYDVU</name>
<dbReference type="PROSITE" id="PS50082">
    <property type="entry name" value="WD_REPEATS_2"/>
    <property type="match status" value="3"/>
</dbReference>
<feature type="compositionally biased region" description="Basic residues" evidence="4">
    <location>
        <begin position="157"/>
        <end position="166"/>
    </location>
</feature>
<evidence type="ECO:0000313" key="6">
    <source>
        <dbReference type="Proteomes" id="UP001652625"/>
    </source>
</evidence>
<feature type="repeat" description="WD" evidence="3">
    <location>
        <begin position="493"/>
        <end position="525"/>
    </location>
</feature>
<dbReference type="InterPro" id="IPR015943">
    <property type="entry name" value="WD40/YVTN_repeat-like_dom_sf"/>
</dbReference>
<proteinExistence type="predicted"/>
<feature type="compositionally biased region" description="Basic and acidic residues" evidence="4">
    <location>
        <begin position="85"/>
        <end position="106"/>
    </location>
</feature>
<reference evidence="7" key="1">
    <citation type="submission" date="2025-08" db="UniProtKB">
        <authorList>
            <consortium name="RefSeq"/>
        </authorList>
    </citation>
    <scope>IDENTIFICATION</scope>
</reference>
<dbReference type="PRINTS" id="PR00452">
    <property type="entry name" value="SH3DOMAIN"/>
</dbReference>
<evidence type="ECO:0000256" key="2">
    <source>
        <dbReference type="PROSITE-ProRule" id="PRU00192"/>
    </source>
</evidence>
<feature type="region of interest" description="Disordered" evidence="4">
    <location>
        <begin position="35"/>
        <end position="58"/>
    </location>
</feature>
<feature type="compositionally biased region" description="Basic and acidic residues" evidence="4">
    <location>
        <begin position="116"/>
        <end position="138"/>
    </location>
</feature>